<gene>
    <name evidence="1" type="ORF">N7517_001490</name>
</gene>
<proteinExistence type="predicted"/>
<name>A0A9W9STL3_9EURO</name>
<dbReference type="EMBL" id="JAPZBT010000001">
    <property type="protein sequence ID" value="KAJ5383579.1"/>
    <property type="molecule type" value="Genomic_DNA"/>
</dbReference>
<dbReference type="Proteomes" id="UP001147752">
    <property type="component" value="Unassembled WGS sequence"/>
</dbReference>
<reference evidence="1" key="2">
    <citation type="journal article" date="2023" name="IMA Fungus">
        <title>Comparative genomic study of the Penicillium genus elucidates a diverse pangenome and 15 lateral gene transfer events.</title>
        <authorList>
            <person name="Petersen C."/>
            <person name="Sorensen T."/>
            <person name="Nielsen M.R."/>
            <person name="Sondergaard T.E."/>
            <person name="Sorensen J.L."/>
            <person name="Fitzpatrick D.A."/>
            <person name="Frisvad J.C."/>
            <person name="Nielsen K.L."/>
        </authorList>
    </citation>
    <scope>NUCLEOTIDE SEQUENCE</scope>
    <source>
        <strain evidence="1">IBT 3081</strain>
    </source>
</reference>
<dbReference type="AlphaFoldDB" id="A0A9W9STL3"/>
<reference evidence="1" key="1">
    <citation type="submission" date="2022-12" db="EMBL/GenBank/DDBJ databases">
        <authorList>
            <person name="Petersen C."/>
        </authorList>
    </citation>
    <scope>NUCLEOTIDE SEQUENCE</scope>
    <source>
        <strain evidence="1">IBT 3081</strain>
    </source>
</reference>
<organism evidence="1 2">
    <name type="scientific">Penicillium concentricum</name>
    <dbReference type="NCBI Taxonomy" id="293559"/>
    <lineage>
        <taxon>Eukaryota</taxon>
        <taxon>Fungi</taxon>
        <taxon>Dikarya</taxon>
        <taxon>Ascomycota</taxon>
        <taxon>Pezizomycotina</taxon>
        <taxon>Eurotiomycetes</taxon>
        <taxon>Eurotiomycetidae</taxon>
        <taxon>Eurotiales</taxon>
        <taxon>Aspergillaceae</taxon>
        <taxon>Penicillium</taxon>
    </lineage>
</organism>
<comment type="caution">
    <text evidence="1">The sequence shown here is derived from an EMBL/GenBank/DDBJ whole genome shotgun (WGS) entry which is preliminary data.</text>
</comment>
<evidence type="ECO:0000313" key="1">
    <source>
        <dbReference type="EMBL" id="KAJ5383579.1"/>
    </source>
</evidence>
<sequence>MSDEQFDSLHRRLMGLFHPTGIDIRLGELYTMTQETAASRIENALNETDLFLDASLDEMPGITADFLRLSRYRHWFRDGQDWESPYGIQLRDQLHISHWVIEKTDPGFQKSDRRYMILILLHHAIHAFKSSLRDGLGLYHPVIYMKWDSGMWFDVFPTGIPPLSDVYDWISRFWSDKFQLRTFHAYLYWLGLDKNGVRSRCPTMDRLSVWGRRRVY</sequence>
<dbReference type="OrthoDB" id="3940621at2759"/>
<dbReference type="GeneID" id="81458403"/>
<dbReference type="RefSeq" id="XP_056583355.1">
    <property type="nucleotide sequence ID" value="XM_056719220.1"/>
</dbReference>
<evidence type="ECO:0000313" key="2">
    <source>
        <dbReference type="Proteomes" id="UP001147752"/>
    </source>
</evidence>
<protein>
    <submittedName>
        <fullName evidence="1">Uncharacterized protein</fullName>
    </submittedName>
</protein>
<accession>A0A9W9STL3</accession>
<keyword evidence="2" id="KW-1185">Reference proteome</keyword>